<accession>A0A1I9G1W3</accession>
<gene>
    <name evidence="1" type="primary">Bm9661</name>
    <name evidence="1" type="ORF">BM_Bm9661</name>
</gene>
<organism evidence="1">
    <name type="scientific">Brugia malayi</name>
    <name type="common">Filarial nematode worm</name>
    <dbReference type="NCBI Taxonomy" id="6279"/>
    <lineage>
        <taxon>Eukaryota</taxon>
        <taxon>Metazoa</taxon>
        <taxon>Ecdysozoa</taxon>
        <taxon>Nematoda</taxon>
        <taxon>Chromadorea</taxon>
        <taxon>Rhabditida</taxon>
        <taxon>Spirurina</taxon>
        <taxon>Spiruromorpha</taxon>
        <taxon>Filarioidea</taxon>
        <taxon>Onchocercidae</taxon>
        <taxon>Brugia</taxon>
    </lineage>
</organism>
<proteinExistence type="predicted"/>
<evidence type="ECO:0000313" key="1">
    <source>
        <dbReference type="EMBL" id="CDP94984.1"/>
    </source>
</evidence>
<protein>
    <submittedName>
        <fullName evidence="1">Bm9661</fullName>
    </submittedName>
</protein>
<reference evidence="1" key="1">
    <citation type="journal article" date="2007" name="Science">
        <title>Draft genome of the filarial nematode parasite Brugia malayi.</title>
        <authorList>
            <person name="Ghedin E."/>
            <person name="Wang S."/>
            <person name="Spiro D."/>
            <person name="Caler E."/>
            <person name="Zhao Q."/>
            <person name="Crabtree J."/>
            <person name="Allen J.E."/>
            <person name="Delcher A.L."/>
            <person name="Guiliano D.B."/>
            <person name="Miranda-Saavedra D."/>
            <person name="Angiuoli S.V."/>
            <person name="Creasy T."/>
            <person name="Amedeo P."/>
            <person name="Haas B."/>
            <person name="El-Sayed N.M."/>
            <person name="Wortman J.R."/>
            <person name="Feldblyum T."/>
            <person name="Tallon L."/>
            <person name="Schatz M."/>
            <person name="Shumway M."/>
            <person name="Koo H."/>
            <person name="Salzberg S.L."/>
            <person name="Schobel S."/>
            <person name="Pertea M."/>
            <person name="Pop M."/>
            <person name="White O."/>
            <person name="Barton G.J."/>
            <person name="Carlow C.K."/>
            <person name="Crawford M.J."/>
            <person name="Daub J."/>
            <person name="Dimmic M.W."/>
            <person name="Estes C.F."/>
            <person name="Foster J.M."/>
            <person name="Ganatra M."/>
            <person name="Gregory W.F."/>
            <person name="Johnson N.M."/>
            <person name="Jin J."/>
            <person name="Komuniecki R."/>
            <person name="Korf I."/>
            <person name="Kumar S."/>
            <person name="Laney S."/>
            <person name="Li B.W."/>
            <person name="Li W."/>
            <person name="Lindblom T.H."/>
            <person name="Lustigman S."/>
            <person name="Ma D."/>
            <person name="Maina C.V."/>
            <person name="Martin D.M."/>
            <person name="McCarter J.P."/>
            <person name="McReynolds L."/>
            <person name="Mitreva M."/>
            <person name="Nutman T.B."/>
            <person name="Parkinson J."/>
            <person name="Peregrin-Alvarez J.M."/>
            <person name="Poole C."/>
            <person name="Ren Q."/>
            <person name="Saunders L."/>
            <person name="Sluder A.E."/>
            <person name="Smith K."/>
            <person name="Stanke M."/>
            <person name="Unnasch T.R."/>
            <person name="Ware J."/>
            <person name="Wei A.D."/>
            <person name="Weil G."/>
            <person name="Williams D.J."/>
            <person name="Zhang Y."/>
            <person name="Williams S.A."/>
            <person name="Fraser-Liggett C."/>
            <person name="Slatko B."/>
            <person name="Blaxter M.L."/>
            <person name="Scott A.L."/>
        </authorList>
    </citation>
    <scope>NUCLEOTIDE SEQUENCE</scope>
    <source>
        <strain evidence="1">FR3</strain>
    </source>
</reference>
<dbReference type="AlphaFoldDB" id="A0A1I9G1W3"/>
<reference evidence="1" key="2">
    <citation type="submission" date="2012-12" db="EMBL/GenBank/DDBJ databases">
        <authorList>
            <consortium name="WormBase Consortium"/>
            <person name="Ghedin E."/>
            <person name="Paulini M."/>
        </authorList>
    </citation>
    <scope>NUCLEOTIDE SEQUENCE</scope>
    <source>
        <strain evidence="1">FR3</strain>
    </source>
</reference>
<name>A0A1I9G1W3_BRUMA</name>
<sequence length="159" mass="18361">MHKKFLALGIVEHRGWRIPLIIERANHSRSATAILASGAAQDFRVQFSCASFAIQDIHNYFNTDNLLPRDDATKEVVWHDRHQLFKRCLCLFGQSVDRSVPMFVILCMLPYAWGSGVYKCKSWGVVTIRDFIVRLCKFREAQKFPFLATGEEIFHEKIA</sequence>
<dbReference type="EMBL" id="LN856931">
    <property type="protein sequence ID" value="CDP94984.1"/>
    <property type="molecule type" value="Genomic_DNA"/>
</dbReference>